<evidence type="ECO:0000256" key="1">
    <source>
        <dbReference type="SAM" id="MobiDB-lite"/>
    </source>
</evidence>
<feature type="region of interest" description="Disordered" evidence="1">
    <location>
        <begin position="201"/>
        <end position="238"/>
    </location>
</feature>
<dbReference type="AlphaFoldDB" id="A0A4S4KYM5"/>
<keyword evidence="3" id="KW-1185">Reference proteome</keyword>
<organism evidence="2 3">
    <name type="scientific">Phellinidium pouzarii</name>
    <dbReference type="NCBI Taxonomy" id="167371"/>
    <lineage>
        <taxon>Eukaryota</taxon>
        <taxon>Fungi</taxon>
        <taxon>Dikarya</taxon>
        <taxon>Basidiomycota</taxon>
        <taxon>Agaricomycotina</taxon>
        <taxon>Agaricomycetes</taxon>
        <taxon>Hymenochaetales</taxon>
        <taxon>Hymenochaetaceae</taxon>
        <taxon>Phellinidium</taxon>
    </lineage>
</organism>
<dbReference type="Proteomes" id="UP000308199">
    <property type="component" value="Unassembled WGS sequence"/>
</dbReference>
<gene>
    <name evidence="2" type="ORF">EW145_g6779</name>
</gene>
<sequence>MNASQRIRRARLPHPKCYVSASHGHFDSPLKFASSNHGQYQSFGDSRLIKRCVSSAAKSNNLKKLLVHVDMELDKKPMTYIELPAPMRGWPTPLVTQADVDSYFPVLYEHSWFVEYLSEDGNALNKEGGEDMVRTRSAALAKRFGLVPWVTEDDLREIIEEIEECENSNYHFLCEQHHVEKRPSHPEPNVYTIISQTHSAVLPSPPDAASSNTKAEQGDVGANNGTGDRGKKKPKGMRMPGITLRDIRFALLLEKGLRAKELGVRPVEDPSQKRPLNVQENISSCNPPSMSAEVAIALGVAGRVFANVACAENIRLGAALVGVFDGFLIHRSWITNTLSDPLTLVVLAVGLVFDHFQFRGFEGTITLLLGCGLGVVLADFGPDVWYEIGGEQLAKDVSRELESLFGFVGDDSASDSDDRSDVGSVV</sequence>
<accession>A0A4S4KYM5</accession>
<name>A0A4S4KYM5_9AGAM</name>
<evidence type="ECO:0000313" key="3">
    <source>
        <dbReference type="Proteomes" id="UP000308199"/>
    </source>
</evidence>
<evidence type="ECO:0000313" key="2">
    <source>
        <dbReference type="EMBL" id="THH02190.1"/>
    </source>
</evidence>
<reference evidence="2 3" key="1">
    <citation type="submission" date="2019-02" db="EMBL/GenBank/DDBJ databases">
        <title>Genome sequencing of the rare red list fungi Phellinidium pouzarii.</title>
        <authorList>
            <person name="Buettner E."/>
            <person name="Kellner H."/>
        </authorList>
    </citation>
    <scope>NUCLEOTIDE SEQUENCE [LARGE SCALE GENOMIC DNA]</scope>
    <source>
        <strain evidence="2 3">DSM 108285</strain>
    </source>
</reference>
<proteinExistence type="predicted"/>
<feature type="non-terminal residue" evidence="2">
    <location>
        <position position="426"/>
    </location>
</feature>
<dbReference type="OrthoDB" id="3265631at2759"/>
<comment type="caution">
    <text evidence="2">The sequence shown here is derived from an EMBL/GenBank/DDBJ whole genome shotgun (WGS) entry which is preliminary data.</text>
</comment>
<protein>
    <submittedName>
        <fullName evidence="2">Uncharacterized protein</fullName>
    </submittedName>
</protein>
<dbReference type="EMBL" id="SGPK01000558">
    <property type="protein sequence ID" value="THH02190.1"/>
    <property type="molecule type" value="Genomic_DNA"/>
</dbReference>